<keyword evidence="1" id="KW-0812">Transmembrane</keyword>
<dbReference type="InterPro" id="IPR025377">
    <property type="entry name" value="DUF4367"/>
</dbReference>
<evidence type="ECO:0000259" key="2">
    <source>
        <dbReference type="Pfam" id="PF14285"/>
    </source>
</evidence>
<sequence>MRQDSDEWLEEKIDEDLMAWADAEERRIMEDEELQNVTMPEEKLEDIRREIRRRRRKTSLFGKTRRRMLIAVAAVMVLLLGMGIVGSTKKLYIPVIMQKERGDEVNTKVENSESTAIDIDEDEVCQEIQDKLGVLPVKFKYRPEGMKLTDYQLIENMDEAILEYSIGMTLFHVCIDKRDRETIENFQMDGELLSNIWIESCGTDVPIYIVEGSENGSYCIVDFEYLNTYYSISSDIDNEEFQKIIENILIKNE</sequence>
<dbReference type="Proteomes" id="UP001198220">
    <property type="component" value="Unassembled WGS sequence"/>
</dbReference>
<dbReference type="RefSeq" id="WP_308459544.1">
    <property type="nucleotide sequence ID" value="NZ_JAJEPS010000009.1"/>
</dbReference>
<name>A0AAE3AAU6_9FIRM</name>
<gene>
    <name evidence="3" type="ORF">LKD36_10350</name>
</gene>
<dbReference type="AlphaFoldDB" id="A0AAE3AAU6"/>
<protein>
    <submittedName>
        <fullName evidence="3">DUF4367 domain-containing protein</fullName>
    </submittedName>
</protein>
<feature type="domain" description="DUF4367" evidence="2">
    <location>
        <begin position="137"/>
        <end position="248"/>
    </location>
</feature>
<accession>A0AAE3AAU6</accession>
<feature type="transmembrane region" description="Helical" evidence="1">
    <location>
        <begin position="68"/>
        <end position="86"/>
    </location>
</feature>
<proteinExistence type="predicted"/>
<evidence type="ECO:0000313" key="3">
    <source>
        <dbReference type="EMBL" id="MCC2126581.1"/>
    </source>
</evidence>
<evidence type="ECO:0000256" key="1">
    <source>
        <dbReference type="SAM" id="Phobius"/>
    </source>
</evidence>
<evidence type="ECO:0000313" key="4">
    <source>
        <dbReference type="Proteomes" id="UP001198220"/>
    </source>
</evidence>
<keyword evidence="1" id="KW-0472">Membrane</keyword>
<dbReference type="EMBL" id="JAJEPS010000009">
    <property type="protein sequence ID" value="MCC2126581.1"/>
    <property type="molecule type" value="Genomic_DNA"/>
</dbReference>
<dbReference type="Pfam" id="PF14285">
    <property type="entry name" value="DUF4367"/>
    <property type="match status" value="1"/>
</dbReference>
<comment type="caution">
    <text evidence="3">The sequence shown here is derived from an EMBL/GenBank/DDBJ whole genome shotgun (WGS) entry which is preliminary data.</text>
</comment>
<reference evidence="3 4" key="1">
    <citation type="submission" date="2021-10" db="EMBL/GenBank/DDBJ databases">
        <title>Anaerobic single-cell dispensing facilitates the cultivation of human gut bacteria.</title>
        <authorList>
            <person name="Afrizal A."/>
        </authorList>
    </citation>
    <scope>NUCLEOTIDE SEQUENCE [LARGE SCALE GENOMIC DNA]</scope>
    <source>
        <strain evidence="3 4">CLA-AA-H276</strain>
    </source>
</reference>
<keyword evidence="4" id="KW-1185">Reference proteome</keyword>
<organism evidence="3 4">
    <name type="scientific">Hominiventricola filiformis</name>
    <dbReference type="NCBI Taxonomy" id="2885352"/>
    <lineage>
        <taxon>Bacteria</taxon>
        <taxon>Bacillati</taxon>
        <taxon>Bacillota</taxon>
        <taxon>Clostridia</taxon>
        <taxon>Lachnospirales</taxon>
        <taxon>Lachnospiraceae</taxon>
        <taxon>Hominiventricola</taxon>
    </lineage>
</organism>
<keyword evidence="1" id="KW-1133">Transmembrane helix</keyword>